<organism evidence="2 3">
    <name type="scientific">SAR92 bacterium BACL26 MAG-121220-bin70</name>
    <dbReference type="NCBI Taxonomy" id="1655626"/>
    <lineage>
        <taxon>Bacteria</taxon>
        <taxon>Pseudomonadati</taxon>
        <taxon>Pseudomonadota</taxon>
        <taxon>Gammaproteobacteria</taxon>
        <taxon>Cellvibrionales</taxon>
        <taxon>Porticoccaceae</taxon>
        <taxon>SAR92 clade</taxon>
    </lineage>
</organism>
<evidence type="ECO:0000256" key="1">
    <source>
        <dbReference type="SAM" id="Coils"/>
    </source>
</evidence>
<dbReference type="AlphaFoldDB" id="A0A0R2UCM2"/>
<sequence>MIDNDNFEQNLDRLIELCQRLKRDNQALRNREVGLLGERSQLMKKNEMAKQKVETMINRLQALSAEQ</sequence>
<protein>
    <recommendedName>
        <fullName evidence="4">TIGR02449 family protein</fullName>
    </recommendedName>
</protein>
<evidence type="ECO:0008006" key="4">
    <source>
        <dbReference type="Google" id="ProtNLM"/>
    </source>
</evidence>
<keyword evidence="1" id="KW-0175">Coiled coil</keyword>
<proteinExistence type="predicted"/>
<reference evidence="2 3" key="1">
    <citation type="submission" date="2015-10" db="EMBL/GenBank/DDBJ databases">
        <title>Metagenome-Assembled Genomes uncover a global brackish microbiome.</title>
        <authorList>
            <person name="Hugerth L.W."/>
            <person name="Larsson J."/>
            <person name="Alneberg J."/>
            <person name="Lindh M.V."/>
            <person name="Legrand C."/>
            <person name="Pinhassi J."/>
            <person name="Andersson A.F."/>
        </authorList>
    </citation>
    <scope>NUCLEOTIDE SEQUENCE [LARGE SCALE GENOMIC DNA]</scope>
    <source>
        <strain evidence="2">BACL26 MAG-121220-bin70</strain>
    </source>
</reference>
<feature type="coiled-coil region" evidence="1">
    <location>
        <begin position="4"/>
        <end position="66"/>
    </location>
</feature>
<dbReference type="InterPro" id="IPR012662">
    <property type="entry name" value="CHP02449"/>
</dbReference>
<dbReference type="EMBL" id="LICA01000106">
    <property type="protein sequence ID" value="KRO95115.1"/>
    <property type="molecule type" value="Genomic_DNA"/>
</dbReference>
<gene>
    <name evidence="2" type="ORF">ABS24_01745</name>
</gene>
<comment type="caution">
    <text evidence="2">The sequence shown here is derived from an EMBL/GenBank/DDBJ whole genome shotgun (WGS) entry which is preliminary data.</text>
</comment>
<evidence type="ECO:0000313" key="2">
    <source>
        <dbReference type="EMBL" id="KRO95115.1"/>
    </source>
</evidence>
<name>A0A0R2UCM2_9GAMM</name>
<accession>A0A0R2UCM2</accession>
<evidence type="ECO:0000313" key="3">
    <source>
        <dbReference type="Proteomes" id="UP000051213"/>
    </source>
</evidence>
<dbReference type="Proteomes" id="UP000051213">
    <property type="component" value="Unassembled WGS sequence"/>
</dbReference>
<dbReference type="NCBIfam" id="TIGR02449">
    <property type="entry name" value="TIGR02449 family protein"/>
    <property type="match status" value="1"/>
</dbReference>